<organism evidence="2 3">
    <name type="scientific">Marinoscillum luteum</name>
    <dbReference type="NCBI Taxonomy" id="861051"/>
    <lineage>
        <taxon>Bacteria</taxon>
        <taxon>Pseudomonadati</taxon>
        <taxon>Bacteroidota</taxon>
        <taxon>Cytophagia</taxon>
        <taxon>Cytophagales</taxon>
        <taxon>Reichenbachiellaceae</taxon>
        <taxon>Marinoscillum</taxon>
    </lineage>
</organism>
<evidence type="ECO:0000259" key="1">
    <source>
        <dbReference type="SMART" id="SM00642"/>
    </source>
</evidence>
<keyword evidence="2" id="KW-0378">Hydrolase</keyword>
<dbReference type="SUPFAM" id="SSF51011">
    <property type="entry name" value="Glycosyl hydrolase domain"/>
    <property type="match status" value="1"/>
</dbReference>
<dbReference type="Pfam" id="PF00128">
    <property type="entry name" value="Alpha-amylase"/>
    <property type="match status" value="1"/>
</dbReference>
<dbReference type="PANTHER" id="PTHR47786">
    <property type="entry name" value="ALPHA-1,4-GLUCAN:MALTOSE-1-PHOSPHATE MALTOSYLTRANSFERASE"/>
    <property type="match status" value="1"/>
</dbReference>
<name>A0ABW7N6G7_9BACT</name>
<proteinExistence type="predicted"/>
<dbReference type="InterPro" id="IPR006047">
    <property type="entry name" value="GH13_cat_dom"/>
</dbReference>
<reference evidence="2 3" key="1">
    <citation type="journal article" date="2013" name="Int. J. Syst. Evol. Microbiol.">
        <title>Marinoscillum luteum sp. nov., isolated from marine sediment.</title>
        <authorList>
            <person name="Cha I.T."/>
            <person name="Park S.J."/>
            <person name="Kim S.J."/>
            <person name="Kim J.G."/>
            <person name="Jung M.Y."/>
            <person name="Shin K.S."/>
            <person name="Kwon K.K."/>
            <person name="Yang S.H."/>
            <person name="Seo Y.S."/>
            <person name="Rhee S.K."/>
        </authorList>
    </citation>
    <scope>NUCLEOTIDE SEQUENCE [LARGE SCALE GENOMIC DNA]</scope>
    <source>
        <strain evidence="2 3">KCTC 23939</strain>
    </source>
</reference>
<dbReference type="Gene3D" id="2.60.40.1180">
    <property type="entry name" value="Golgi alpha-mannosidase II"/>
    <property type="match status" value="1"/>
</dbReference>
<protein>
    <submittedName>
        <fullName evidence="2">Alpha-amylase family glycosyl hydrolase</fullName>
    </submittedName>
</protein>
<dbReference type="SMART" id="SM00642">
    <property type="entry name" value="Aamy"/>
    <property type="match status" value="1"/>
</dbReference>
<accession>A0ABW7N6G7</accession>
<evidence type="ECO:0000313" key="3">
    <source>
        <dbReference type="Proteomes" id="UP001610063"/>
    </source>
</evidence>
<sequence length="455" mass="51381">MYRLISAIVILTMCAHCQTPEQSRQLESSSLVQATQPEWMKNAVLYEVNIRQYTPEGTFSAFQNHLPRLKELGVDILWLMPIHPIGKEKRKGTLGSVYAVQDYYAIHAGMGTQEEFRALVRAIHEAGMYVLMDWAASATAWDHVLTESHSDWYLHDDAGNFITPEYMGQSDVIALDYNVAALREYMIGAMTYWVTEYDLDGYVLHVNDKILSSFWEDVRKTLESVRPVILLADASGHSVPSGFDIVSGWELEKAMQAVSRGEVSATVIREFIQSQLDSTSNRGIRMLYTSNYEKNAEEGSVFERFGKAAEAYAVLTYTMQGIPMIYSGQEVGLSHSLSLTEKNEISWGDHPFNALYSRLNKLKKDNPALWNGAWGGRMELLTTTNPDQIIAIYRVKDGNRVLAVFNCSPEEVHFTVDAQEYQGDFKSFKSRSTASLTGREAMTLPAWGYEVYTAR</sequence>
<dbReference type="SUPFAM" id="SSF51445">
    <property type="entry name" value="(Trans)glycosidases"/>
    <property type="match status" value="1"/>
</dbReference>
<dbReference type="GO" id="GO:0016787">
    <property type="term" value="F:hydrolase activity"/>
    <property type="evidence" value="ECO:0007669"/>
    <property type="project" value="UniProtKB-KW"/>
</dbReference>
<feature type="domain" description="Glycosyl hydrolase family 13 catalytic" evidence="1">
    <location>
        <begin position="56"/>
        <end position="363"/>
    </location>
</feature>
<evidence type="ECO:0000313" key="2">
    <source>
        <dbReference type="EMBL" id="MFH6982299.1"/>
    </source>
</evidence>
<dbReference type="Proteomes" id="UP001610063">
    <property type="component" value="Unassembled WGS sequence"/>
</dbReference>
<dbReference type="Gene3D" id="3.20.20.80">
    <property type="entry name" value="Glycosidases"/>
    <property type="match status" value="1"/>
</dbReference>
<comment type="caution">
    <text evidence="2">The sequence shown here is derived from an EMBL/GenBank/DDBJ whole genome shotgun (WGS) entry which is preliminary data.</text>
</comment>
<gene>
    <name evidence="2" type="ORF">ACHKAR_02560</name>
</gene>
<dbReference type="InterPro" id="IPR013780">
    <property type="entry name" value="Glyco_hydro_b"/>
</dbReference>
<dbReference type="PANTHER" id="PTHR47786:SF2">
    <property type="entry name" value="GLYCOSYL HYDROLASE FAMILY 13 CATALYTIC DOMAIN-CONTAINING PROTEIN"/>
    <property type="match status" value="1"/>
</dbReference>
<dbReference type="CDD" id="cd11313">
    <property type="entry name" value="AmyAc_arch_bac_AmyA"/>
    <property type="match status" value="1"/>
</dbReference>
<dbReference type="InterPro" id="IPR017853">
    <property type="entry name" value="GH"/>
</dbReference>
<dbReference type="EMBL" id="JBIPKE010000011">
    <property type="protein sequence ID" value="MFH6982299.1"/>
    <property type="molecule type" value="Genomic_DNA"/>
</dbReference>
<dbReference type="RefSeq" id="WP_395416043.1">
    <property type="nucleotide sequence ID" value="NZ_JBIPKE010000011.1"/>
</dbReference>
<keyword evidence="3" id="KW-1185">Reference proteome</keyword>